<comment type="caution">
    <text evidence="2">The sequence shown here is derived from an EMBL/GenBank/DDBJ whole genome shotgun (WGS) entry which is preliminary data.</text>
</comment>
<evidence type="ECO:0000313" key="3">
    <source>
        <dbReference type="Proteomes" id="UP001336020"/>
    </source>
</evidence>
<reference evidence="2 3" key="1">
    <citation type="submission" date="2023-07" db="EMBL/GenBank/DDBJ databases">
        <authorList>
            <person name="Girao M."/>
            <person name="Carvalho M.F."/>
        </authorList>
    </citation>
    <scope>NUCLEOTIDE SEQUENCE [LARGE SCALE GENOMIC DNA]</scope>
    <source>
        <strain evidence="2 3">YIM65754</strain>
    </source>
</reference>
<name>A0ABU7LJP0_9NOCA</name>
<dbReference type="EMBL" id="JAUTXY010000021">
    <property type="protein sequence ID" value="MEE2061770.1"/>
    <property type="molecule type" value="Genomic_DNA"/>
</dbReference>
<dbReference type="Proteomes" id="UP001336020">
    <property type="component" value="Unassembled WGS sequence"/>
</dbReference>
<evidence type="ECO:0000256" key="1">
    <source>
        <dbReference type="SAM" id="MobiDB-lite"/>
    </source>
</evidence>
<sequence>MTTDHPHPESSRFLRPKLGFHTDQAERIRAAYLGTRPHLPASTFGEFLEAAVLEKIERLEVEYNNGQPWGTPADGDIKSASQIGVGRWKRD</sequence>
<dbReference type="RefSeq" id="WP_330136910.1">
    <property type="nucleotide sequence ID" value="NZ_JAUTXY010000021.1"/>
</dbReference>
<accession>A0ABU7LJP0</accession>
<feature type="region of interest" description="Disordered" evidence="1">
    <location>
        <begin position="67"/>
        <end position="91"/>
    </location>
</feature>
<proteinExistence type="predicted"/>
<dbReference type="Gene3D" id="6.10.180.30">
    <property type="match status" value="1"/>
</dbReference>
<evidence type="ECO:0008006" key="4">
    <source>
        <dbReference type="Google" id="ProtNLM"/>
    </source>
</evidence>
<protein>
    <recommendedName>
        <fullName evidence="4">Centromere-binding protein ParB C-terminal domain-containing protein</fullName>
    </recommendedName>
</protein>
<evidence type="ECO:0000313" key="2">
    <source>
        <dbReference type="EMBL" id="MEE2061770.1"/>
    </source>
</evidence>
<organism evidence="2 3">
    <name type="scientific">Rhodococcus artemisiae</name>
    <dbReference type="NCBI Taxonomy" id="714159"/>
    <lineage>
        <taxon>Bacteria</taxon>
        <taxon>Bacillati</taxon>
        <taxon>Actinomycetota</taxon>
        <taxon>Actinomycetes</taxon>
        <taxon>Mycobacteriales</taxon>
        <taxon>Nocardiaceae</taxon>
        <taxon>Rhodococcus</taxon>
    </lineage>
</organism>
<gene>
    <name evidence="2" type="ORF">Q7514_30025</name>
</gene>
<keyword evidence="3" id="KW-1185">Reference proteome</keyword>